<protein>
    <submittedName>
        <fullName evidence="1">Uncharacterized protein</fullName>
    </submittedName>
</protein>
<dbReference type="EMBL" id="DAKRPA010000048">
    <property type="protein sequence ID" value="DBA01401.1"/>
    <property type="molecule type" value="Genomic_DNA"/>
</dbReference>
<reference evidence="1" key="2">
    <citation type="journal article" date="2023" name="Microbiol Resour">
        <title>Decontamination and Annotation of the Draft Genome Sequence of the Oomycete Lagenidium giganteum ARSEF 373.</title>
        <authorList>
            <person name="Morgan W.R."/>
            <person name="Tartar A."/>
        </authorList>
    </citation>
    <scope>NUCLEOTIDE SEQUENCE</scope>
    <source>
        <strain evidence="1">ARSEF 373</strain>
    </source>
</reference>
<evidence type="ECO:0000313" key="2">
    <source>
        <dbReference type="Proteomes" id="UP001146120"/>
    </source>
</evidence>
<sequence length="119" mass="13166">MAPKLRHVGRGLDAPAGTILQEVAAIWRFQEFLVQADVDYPHLDGLNKAMIDGKRQNKCLYSVLMDFSIYLQTRKSTRSRSPDGNLSRATAVVLFTGTKCVERALPSRITLGNSLATTD</sequence>
<dbReference type="Proteomes" id="UP001146120">
    <property type="component" value="Unassembled WGS sequence"/>
</dbReference>
<evidence type="ECO:0000313" key="1">
    <source>
        <dbReference type="EMBL" id="DBA01401.1"/>
    </source>
</evidence>
<gene>
    <name evidence="1" type="ORF">N0F65_007298</name>
</gene>
<name>A0AAV2Z4S6_9STRA</name>
<comment type="caution">
    <text evidence="1">The sequence shown here is derived from an EMBL/GenBank/DDBJ whole genome shotgun (WGS) entry which is preliminary data.</text>
</comment>
<proteinExistence type="predicted"/>
<accession>A0AAV2Z4S6</accession>
<keyword evidence="2" id="KW-1185">Reference proteome</keyword>
<organism evidence="1 2">
    <name type="scientific">Lagenidium giganteum</name>
    <dbReference type="NCBI Taxonomy" id="4803"/>
    <lineage>
        <taxon>Eukaryota</taxon>
        <taxon>Sar</taxon>
        <taxon>Stramenopiles</taxon>
        <taxon>Oomycota</taxon>
        <taxon>Peronosporomycetes</taxon>
        <taxon>Pythiales</taxon>
        <taxon>Pythiaceae</taxon>
    </lineage>
</organism>
<dbReference type="AlphaFoldDB" id="A0AAV2Z4S6"/>
<reference evidence="1" key="1">
    <citation type="submission" date="2022-11" db="EMBL/GenBank/DDBJ databases">
        <authorList>
            <person name="Morgan W.R."/>
            <person name="Tartar A."/>
        </authorList>
    </citation>
    <scope>NUCLEOTIDE SEQUENCE</scope>
    <source>
        <strain evidence="1">ARSEF 373</strain>
    </source>
</reference>